<sequence length="99" mass="11159">MSYTHLSIVERSKLEILHQQGKVPSDCPRTGQTSCHHWLGTPPKYSKHPYGAEFLRTNEFDPMNWSGGGRRVNGACASISSIRRSTLMGVFSLFLYMVI</sequence>
<dbReference type="Proteomes" id="UP000247790">
    <property type="component" value="Unassembled WGS sequence"/>
</dbReference>
<protein>
    <submittedName>
        <fullName evidence="1">Uncharacterized protein</fullName>
    </submittedName>
</protein>
<dbReference type="AlphaFoldDB" id="A0A2V4VQE4"/>
<organism evidence="1 2">
    <name type="scientific">Paenibacillus barcinonensis</name>
    <dbReference type="NCBI Taxonomy" id="198119"/>
    <lineage>
        <taxon>Bacteria</taxon>
        <taxon>Bacillati</taxon>
        <taxon>Bacillota</taxon>
        <taxon>Bacilli</taxon>
        <taxon>Bacillales</taxon>
        <taxon>Paenibacillaceae</taxon>
        <taxon>Paenibacillus</taxon>
    </lineage>
</organism>
<gene>
    <name evidence="1" type="ORF">DFQ00_12156</name>
</gene>
<dbReference type="EMBL" id="QJSW01000021">
    <property type="protein sequence ID" value="PYE44538.1"/>
    <property type="molecule type" value="Genomic_DNA"/>
</dbReference>
<proteinExistence type="predicted"/>
<comment type="caution">
    <text evidence="1">The sequence shown here is derived from an EMBL/GenBank/DDBJ whole genome shotgun (WGS) entry which is preliminary data.</text>
</comment>
<reference evidence="1 2" key="1">
    <citation type="submission" date="2018-06" db="EMBL/GenBank/DDBJ databases">
        <title>Genomic Encyclopedia of Type Strains, Phase III (KMG-III): the genomes of soil and plant-associated and newly described type strains.</title>
        <authorList>
            <person name="Whitman W."/>
        </authorList>
    </citation>
    <scope>NUCLEOTIDE SEQUENCE [LARGE SCALE GENOMIC DNA]</scope>
    <source>
        <strain evidence="1 2">CECT 7022</strain>
    </source>
</reference>
<evidence type="ECO:0000313" key="1">
    <source>
        <dbReference type="EMBL" id="PYE44538.1"/>
    </source>
</evidence>
<evidence type="ECO:0000313" key="2">
    <source>
        <dbReference type="Proteomes" id="UP000247790"/>
    </source>
</evidence>
<name>A0A2V4VQE4_PAEBA</name>
<accession>A0A2V4VQE4</accession>